<proteinExistence type="predicted"/>
<dbReference type="EMBL" id="JANPWB010000011">
    <property type="protein sequence ID" value="KAJ1126845.1"/>
    <property type="molecule type" value="Genomic_DNA"/>
</dbReference>
<keyword evidence="2" id="KW-1185">Reference proteome</keyword>
<dbReference type="Proteomes" id="UP001066276">
    <property type="component" value="Chromosome 7"/>
</dbReference>
<evidence type="ECO:0000313" key="2">
    <source>
        <dbReference type="Proteomes" id="UP001066276"/>
    </source>
</evidence>
<reference evidence="1" key="1">
    <citation type="journal article" date="2022" name="bioRxiv">
        <title>Sequencing and chromosome-scale assembly of the giantPleurodeles waltlgenome.</title>
        <authorList>
            <person name="Brown T."/>
            <person name="Elewa A."/>
            <person name="Iarovenko S."/>
            <person name="Subramanian E."/>
            <person name="Araus A.J."/>
            <person name="Petzold A."/>
            <person name="Susuki M."/>
            <person name="Suzuki K.-i.T."/>
            <person name="Hayashi T."/>
            <person name="Toyoda A."/>
            <person name="Oliveira C."/>
            <person name="Osipova E."/>
            <person name="Leigh N.D."/>
            <person name="Simon A."/>
            <person name="Yun M.H."/>
        </authorList>
    </citation>
    <scope>NUCLEOTIDE SEQUENCE</scope>
    <source>
        <strain evidence="1">20211129_DDA</strain>
        <tissue evidence="1">Liver</tissue>
    </source>
</reference>
<name>A0AAV7PN42_PLEWA</name>
<organism evidence="1 2">
    <name type="scientific">Pleurodeles waltl</name>
    <name type="common">Iberian ribbed newt</name>
    <dbReference type="NCBI Taxonomy" id="8319"/>
    <lineage>
        <taxon>Eukaryota</taxon>
        <taxon>Metazoa</taxon>
        <taxon>Chordata</taxon>
        <taxon>Craniata</taxon>
        <taxon>Vertebrata</taxon>
        <taxon>Euteleostomi</taxon>
        <taxon>Amphibia</taxon>
        <taxon>Batrachia</taxon>
        <taxon>Caudata</taxon>
        <taxon>Salamandroidea</taxon>
        <taxon>Salamandridae</taxon>
        <taxon>Pleurodelinae</taxon>
        <taxon>Pleurodeles</taxon>
    </lineage>
</organism>
<gene>
    <name evidence="1" type="ORF">NDU88_005251</name>
</gene>
<evidence type="ECO:0000313" key="1">
    <source>
        <dbReference type="EMBL" id="KAJ1126845.1"/>
    </source>
</evidence>
<protein>
    <submittedName>
        <fullName evidence="1">Uncharacterized protein</fullName>
    </submittedName>
</protein>
<sequence>MLTSTHPTRNQDAMEPELQILPALIFLLLHQEHERRRRRPSGVLGSGAAGGGVLGSGAAGGGVLGSGAGSSGVLGSGEGGGGVLGSGAAGGCVLGSGATGGIVLGSGAGGSGVLGSGAAGGGVLGSLKLGQYRCQRLLGMVVGSHDVGEGLVESGFPGPVLPLAVVCTAIGILRLKDRSVDSWVVIVWTYSCWRDGVGFVIASSSLTFSVSVLCGCLDFGRVRAVGHNDRGRIPLWCVGGLLHGGKRLLPPML</sequence>
<dbReference type="AlphaFoldDB" id="A0AAV7PN42"/>
<comment type="caution">
    <text evidence="1">The sequence shown here is derived from an EMBL/GenBank/DDBJ whole genome shotgun (WGS) entry which is preliminary data.</text>
</comment>
<accession>A0AAV7PN42</accession>